<dbReference type="Proteomes" id="UP000196158">
    <property type="component" value="Unassembled WGS sequence"/>
</dbReference>
<evidence type="ECO:0000256" key="6">
    <source>
        <dbReference type="ARBA" id="ARBA00022927"/>
    </source>
</evidence>
<reference evidence="14 15" key="1">
    <citation type="submission" date="2017-04" db="EMBL/GenBank/DDBJ databases">
        <authorList>
            <person name="Afonso C.L."/>
            <person name="Miller P.J."/>
            <person name="Scott M.A."/>
            <person name="Spackman E."/>
            <person name="Goraichik I."/>
            <person name="Dimitrov K.M."/>
            <person name="Suarez D.L."/>
            <person name="Swayne D.E."/>
        </authorList>
    </citation>
    <scope>NUCLEOTIDE SEQUENCE [LARGE SCALE GENOMIC DNA]</scope>
</reference>
<gene>
    <name evidence="14" type="ORF">KASA_0N03256G</name>
</gene>
<comment type="subcellular location">
    <subcellularLocation>
        <location evidence="9">Preautophagosomal structure membrane</location>
        <topology evidence="9">Peripheral membrane protein</topology>
    </subcellularLocation>
    <subcellularLocation>
        <location evidence="1 9">Vacuole membrane</location>
        <topology evidence="1 9">Peripheral membrane protein</topology>
    </subcellularLocation>
    <text evidence="9">During pexophagy, accumulates in the vacuolar membrane region, where the peroxisomes contact the vacuole.</text>
</comment>
<evidence type="ECO:0000256" key="7">
    <source>
        <dbReference type="ARBA" id="ARBA00023006"/>
    </source>
</evidence>
<organism evidence="14 15">
    <name type="scientific">Maudiozyma saulgeensis</name>
    <dbReference type="NCBI Taxonomy" id="1789683"/>
    <lineage>
        <taxon>Eukaryota</taxon>
        <taxon>Fungi</taxon>
        <taxon>Dikarya</taxon>
        <taxon>Ascomycota</taxon>
        <taxon>Saccharomycotina</taxon>
        <taxon>Saccharomycetes</taxon>
        <taxon>Saccharomycetales</taxon>
        <taxon>Saccharomycetaceae</taxon>
        <taxon>Maudiozyma</taxon>
    </lineage>
</organism>
<dbReference type="GO" id="GO:0005774">
    <property type="term" value="C:vacuolar membrane"/>
    <property type="evidence" value="ECO:0007669"/>
    <property type="project" value="UniProtKB-SubCell"/>
</dbReference>
<evidence type="ECO:0000256" key="11">
    <source>
        <dbReference type="SAM" id="MobiDB-lite"/>
    </source>
</evidence>
<keyword evidence="8 10" id="KW-0175">Coiled coil</keyword>
<feature type="coiled-coil region" evidence="10">
    <location>
        <begin position="689"/>
        <end position="822"/>
    </location>
</feature>
<comment type="similarity">
    <text evidence="2 9">Belongs to the ATG11 family.</text>
</comment>
<dbReference type="EMBL" id="FXLY01000005">
    <property type="protein sequence ID" value="SMN20362.1"/>
    <property type="molecule type" value="Genomic_DNA"/>
</dbReference>
<dbReference type="PANTHER" id="PTHR13222">
    <property type="entry name" value="RB1-INDUCIBLE COILED-COIL"/>
    <property type="match status" value="1"/>
</dbReference>
<dbReference type="InterPro" id="IPR019460">
    <property type="entry name" value="Atg11_C"/>
</dbReference>
<comment type="function">
    <text evidence="9">Involved in cytoplasm to vacuole transport (Cvt), pexophagy, mitophagy and nucleophagy. Recruits mitochondria for their selective degradation via autophagy (mitophagy) during starvation. Works as scaffold proteins that recruit ATG proteins to the pre-autophagosome (PAS), the site of vesicle/autophagosome formation. Required for the Cvt vesicles completion.</text>
</comment>
<evidence type="ECO:0000259" key="13">
    <source>
        <dbReference type="Pfam" id="PF10377"/>
    </source>
</evidence>
<feature type="region of interest" description="Disordered" evidence="11">
    <location>
        <begin position="111"/>
        <end position="133"/>
    </location>
</feature>
<name>A0A1X7R3W9_9SACH</name>
<feature type="compositionally biased region" description="Polar residues" evidence="11">
    <location>
        <begin position="124"/>
        <end position="133"/>
    </location>
</feature>
<dbReference type="GO" id="GO:0034727">
    <property type="term" value="P:piecemeal microautophagy of the nucleus"/>
    <property type="evidence" value="ECO:0007669"/>
    <property type="project" value="TreeGrafter"/>
</dbReference>
<evidence type="ECO:0000256" key="1">
    <source>
        <dbReference type="ARBA" id="ARBA00004148"/>
    </source>
</evidence>
<feature type="domain" description="Autophagy-related protein 11 C-terminal" evidence="13">
    <location>
        <begin position="994"/>
        <end position="1174"/>
    </location>
</feature>
<evidence type="ECO:0000256" key="4">
    <source>
        <dbReference type="ARBA" id="ARBA00022448"/>
    </source>
</evidence>
<keyword evidence="4 9" id="KW-0813">Transport</keyword>
<dbReference type="OrthoDB" id="447953at2759"/>
<dbReference type="PANTHER" id="PTHR13222:SF1">
    <property type="entry name" value="RB1-INDUCIBLE COILED-COIL PROTEIN 1"/>
    <property type="match status" value="1"/>
</dbReference>
<dbReference type="Pfam" id="PF04108">
    <property type="entry name" value="ATG17_like"/>
    <property type="match status" value="1"/>
</dbReference>
<dbReference type="InterPro" id="IPR040040">
    <property type="entry name" value="ATG11"/>
</dbReference>
<evidence type="ECO:0000256" key="5">
    <source>
        <dbReference type="ARBA" id="ARBA00022554"/>
    </source>
</evidence>
<evidence type="ECO:0000256" key="2">
    <source>
        <dbReference type="ARBA" id="ARBA00009729"/>
    </source>
</evidence>
<evidence type="ECO:0000256" key="9">
    <source>
        <dbReference type="RuleBase" id="RU367075"/>
    </source>
</evidence>
<feature type="compositionally biased region" description="Basic and acidic residues" evidence="11">
    <location>
        <begin position="113"/>
        <end position="123"/>
    </location>
</feature>
<dbReference type="GO" id="GO:0034045">
    <property type="term" value="C:phagophore assembly site membrane"/>
    <property type="evidence" value="ECO:0007669"/>
    <property type="project" value="UniProtKB-SubCell"/>
</dbReference>
<dbReference type="AlphaFoldDB" id="A0A1X7R3W9"/>
<dbReference type="GO" id="GO:0000422">
    <property type="term" value="P:autophagy of mitochondrion"/>
    <property type="evidence" value="ECO:0007669"/>
    <property type="project" value="TreeGrafter"/>
</dbReference>
<feature type="domain" description="Autophagy protein ATG17-like" evidence="12">
    <location>
        <begin position="187"/>
        <end position="515"/>
    </location>
</feature>
<keyword evidence="15" id="KW-1185">Reference proteome</keyword>
<keyword evidence="7 9" id="KW-0072">Autophagy</keyword>
<protein>
    <recommendedName>
        <fullName evidence="3 9">Autophagy-related protein 11</fullName>
    </recommendedName>
</protein>
<proteinExistence type="inferred from homology"/>
<evidence type="ECO:0000313" key="14">
    <source>
        <dbReference type="EMBL" id="SMN20362.1"/>
    </source>
</evidence>
<comment type="subunit">
    <text evidence="9">Homodimer.</text>
</comment>
<dbReference type="GO" id="GO:0000045">
    <property type="term" value="P:autophagosome assembly"/>
    <property type="evidence" value="ECO:0007669"/>
    <property type="project" value="UniProtKB-UniRule"/>
</dbReference>
<dbReference type="GO" id="GO:1990316">
    <property type="term" value="C:Atg1/ULK1 kinase complex"/>
    <property type="evidence" value="ECO:0007669"/>
    <property type="project" value="TreeGrafter"/>
</dbReference>
<dbReference type="GO" id="GO:0061709">
    <property type="term" value="P:reticulophagy"/>
    <property type="evidence" value="ECO:0007669"/>
    <property type="project" value="TreeGrafter"/>
</dbReference>
<evidence type="ECO:0000256" key="3">
    <source>
        <dbReference type="ARBA" id="ARBA00013804"/>
    </source>
</evidence>
<dbReference type="GO" id="GO:0015031">
    <property type="term" value="P:protein transport"/>
    <property type="evidence" value="ECO:0007669"/>
    <property type="project" value="UniProtKB-KW"/>
</dbReference>
<keyword evidence="5 9" id="KW-0926">Vacuole</keyword>
<accession>A0A1X7R3W9</accession>
<evidence type="ECO:0000256" key="10">
    <source>
        <dbReference type="SAM" id="Coils"/>
    </source>
</evidence>
<dbReference type="GO" id="GO:0019901">
    <property type="term" value="F:protein kinase binding"/>
    <property type="evidence" value="ECO:0007669"/>
    <property type="project" value="TreeGrafter"/>
</dbReference>
<sequence length="1182" mass="136520">MSEDTRIINAISGKCISTNIRYFTSYNNLKDFINIKWGIPTEQILILLPYGTKLKQSTFESYLSFNNSELQTFYQGTNANNNTASSIFLQKEFYVYDRRLFSLVNKPTLTSDGGDHPASELTKETSSPSSDENLITNSRKIVKSIVSENILSTELALIRPVPSPLMETKFKGTDSKSYHNITTSLVTNIGWLSALEIDVHYLEQLIRDISDDILCIIKCLFMADQYLKKYTFDVEELYNSNVSFLKQLSGVKNDSKWIHYYSKILNNLKALNKNTMQQYVNKTKLDADFETIKELDSKVNSDLIDVKNDIDTNFSQRNIILKSIQNVEIRFTPSNDKYELEDEMLLKFTELMNDIKSESRSILDKKSEEFSIEDIENIVTNIIETNHKSTVSKLYIISQALYTKVEDFLLLKHSLQEQTVIILGQISFSQIEILKMKKILLNSCNTNLKIYQDTLKQFTQVEDIPFIYGLYMIELYRRNLWLLRVLNDLKSFIRGLSVQTDKEKSARDDWASLYGLVASLFTDNVTGINDFTELKKMIISNQFLSDIENVIIPKHQNETKRILQTLNDYLQKLTGLDIISDVHIVLRKKLQEVNYLSATLSENIMESFRNPEDRIKYYRNRVMKLESVLHDTYINNSQHWPTGIISSPFHMYGPSNTELPSTSINELPIVISTEPESKKNVSSSSKEEIDKLRKVEQDQKREINKQNLKLTDLQLETNACRETLNHLNKELFRLTTLREEFEKDSIEKALEYKEGIQKLVEQNVVYSNQVASLKNELTCIKEEHEVTIRRQATASEQWDLERQKLQKEIEELKQGKNESEEHSASEHMDRDICNVSVQASGCEQNIGTQTDAWEIPESVVNTELQLQNKNLQNIIFQMFQRNIYILENIGLLLVSKDEDMTNNDDSSATDRLSSENFSIKRVKGLKKSMDKSFSNRSSMVLDDNSTTIPDKAIQSSVYRSVQKFYQDTQNNGNIVLGKEALDFLKRIYDNGLYESSVIRRFNDVELLAKKMTKEVKSKKLLLDRFQAEKITVKDFQLGDTALFLPTSDGHTLDHGYSISSLNSSFSSIDISTPPPVRNSEDKSNLGTLTKISDKTLLEERKKVRPWAAFTAFEKDIKYFYSNKEHQGNLRDEEWFIGKITDMEKYFVTDDSFNNAKENPYKLSRGTVWYQVKATIIAHPTLE</sequence>
<dbReference type="GO" id="GO:0034517">
    <property type="term" value="P:ribophagy"/>
    <property type="evidence" value="ECO:0007669"/>
    <property type="project" value="TreeGrafter"/>
</dbReference>
<dbReference type="Pfam" id="PF10377">
    <property type="entry name" value="ATG11"/>
    <property type="match status" value="1"/>
</dbReference>
<dbReference type="STRING" id="1789683.A0A1X7R3W9"/>
<dbReference type="GO" id="GO:1903599">
    <property type="term" value="P:positive regulation of autophagy of mitochondrion"/>
    <property type="evidence" value="ECO:0007669"/>
    <property type="project" value="UniProtKB-UniRule"/>
</dbReference>
<evidence type="ECO:0000313" key="15">
    <source>
        <dbReference type="Proteomes" id="UP000196158"/>
    </source>
</evidence>
<evidence type="ECO:0000256" key="8">
    <source>
        <dbReference type="ARBA" id="ARBA00023054"/>
    </source>
</evidence>
<keyword evidence="9" id="KW-0472">Membrane</keyword>
<dbReference type="GO" id="GO:0060090">
    <property type="term" value="F:molecular adaptor activity"/>
    <property type="evidence" value="ECO:0007669"/>
    <property type="project" value="TreeGrafter"/>
</dbReference>
<evidence type="ECO:0000259" key="12">
    <source>
        <dbReference type="Pfam" id="PF04108"/>
    </source>
</evidence>
<keyword evidence="6 9" id="KW-0653">Protein transport</keyword>
<dbReference type="InterPro" id="IPR045326">
    <property type="entry name" value="ATG17-like_dom"/>
</dbReference>